<dbReference type="InterPro" id="IPR059020">
    <property type="entry name" value="CapW_CTD"/>
</dbReference>
<comment type="caution">
    <text evidence="5">The sequence shown here is derived from an EMBL/GenBank/DDBJ whole genome shotgun (WGS) entry which is preliminary data.</text>
</comment>
<evidence type="ECO:0000256" key="1">
    <source>
        <dbReference type="SAM" id="MobiDB-lite"/>
    </source>
</evidence>
<dbReference type="PANTHER" id="PTHR34580">
    <property type="match status" value="1"/>
</dbReference>
<dbReference type="InterPro" id="IPR016634">
    <property type="entry name" value="CapW-like"/>
</dbReference>
<organism evidence="5 6">
    <name type="scientific">Variovorax ginsengisoli</name>
    <dbReference type="NCBI Taxonomy" id="363844"/>
    <lineage>
        <taxon>Bacteria</taxon>
        <taxon>Pseudomonadati</taxon>
        <taxon>Pseudomonadota</taxon>
        <taxon>Betaproteobacteria</taxon>
        <taxon>Burkholderiales</taxon>
        <taxon>Comamonadaceae</taxon>
        <taxon>Variovorax</taxon>
    </lineage>
</organism>
<evidence type="ECO:0000259" key="2">
    <source>
        <dbReference type="Pfam" id="PF13280"/>
    </source>
</evidence>
<sequence>MPPIPRAQLERLSYIDFRLYFLGELRRSDLVARFGMGPAGATRDIAQYREAAPGNLDFDGTRKLYLPSATFRPLFEHAPQRVLSALSQGFGQGAAEDLSPLLRCEIPTALSRPRMDVLAPVTRAIHCGKAVRLVYHSLSGPPGERELVPFALVDSGVRWHVRAFDRKSAEFRDFVLTRIESPEVLADSAVGPRESAEHDVQWSRIVELELLPHPSHARPDVIRRDYDMPDGVLRIRVRAANAGYMLRRWNVDCSPDLSLRGPEYALGLRDPLVLYGAANALLAPGYRPPAPASPADKLPGSRQRDDTAASSR</sequence>
<evidence type="ECO:0000313" key="5">
    <source>
        <dbReference type="EMBL" id="MDO1532534.1"/>
    </source>
</evidence>
<protein>
    <submittedName>
        <fullName evidence="5">WYL domain-containing protein</fullName>
    </submittedName>
</protein>
<dbReference type="Pfam" id="PF13280">
    <property type="entry name" value="WYL"/>
    <property type="match status" value="1"/>
</dbReference>
<dbReference type="InterPro" id="IPR026881">
    <property type="entry name" value="WYL_dom"/>
</dbReference>
<evidence type="ECO:0000259" key="4">
    <source>
        <dbReference type="Pfam" id="PF26109"/>
    </source>
</evidence>
<dbReference type="PANTHER" id="PTHR34580:SF3">
    <property type="entry name" value="PROTEIN PAFB"/>
    <property type="match status" value="1"/>
</dbReference>
<feature type="domain" description="DNA-binding transcriptional repressor CapW C-terminal dimerisation" evidence="3">
    <location>
        <begin position="205"/>
        <end position="267"/>
    </location>
</feature>
<feature type="domain" description="DNA-binding transcriptional repressor CapW winged helix-turn-helix" evidence="4">
    <location>
        <begin position="9"/>
        <end position="77"/>
    </location>
</feature>
<name>A0ABT8S2W3_9BURK</name>
<dbReference type="Proteomes" id="UP001169027">
    <property type="component" value="Unassembled WGS sequence"/>
</dbReference>
<feature type="compositionally biased region" description="Basic and acidic residues" evidence="1">
    <location>
        <begin position="302"/>
        <end position="312"/>
    </location>
</feature>
<gene>
    <name evidence="5" type="ORF">Q2T77_09565</name>
</gene>
<dbReference type="Pfam" id="PF26109">
    <property type="entry name" value="WHD_BrxR"/>
    <property type="match status" value="1"/>
</dbReference>
<dbReference type="PROSITE" id="PS52050">
    <property type="entry name" value="WYL"/>
    <property type="match status" value="1"/>
</dbReference>
<dbReference type="Pfam" id="PF26107">
    <property type="entry name" value="BrxR_CTD"/>
    <property type="match status" value="1"/>
</dbReference>
<dbReference type="RefSeq" id="WP_301807315.1">
    <property type="nucleotide sequence ID" value="NZ_JAUJZH010000005.1"/>
</dbReference>
<evidence type="ECO:0000313" key="6">
    <source>
        <dbReference type="Proteomes" id="UP001169027"/>
    </source>
</evidence>
<dbReference type="InterPro" id="IPR051534">
    <property type="entry name" value="CBASS_pafABC_assoc_protein"/>
</dbReference>
<dbReference type="EMBL" id="JAUKVY010000005">
    <property type="protein sequence ID" value="MDO1532534.1"/>
    <property type="molecule type" value="Genomic_DNA"/>
</dbReference>
<feature type="region of interest" description="Disordered" evidence="1">
    <location>
        <begin position="285"/>
        <end position="312"/>
    </location>
</feature>
<keyword evidence="6" id="KW-1185">Reference proteome</keyword>
<feature type="domain" description="WYL" evidence="2">
    <location>
        <begin position="116"/>
        <end position="184"/>
    </location>
</feature>
<dbReference type="InterPro" id="IPR059019">
    <property type="entry name" value="WHD_CapW"/>
</dbReference>
<dbReference type="PIRSF" id="PIRSF015558">
    <property type="entry name" value="Txn_reg_DeoR_prd"/>
    <property type="match status" value="1"/>
</dbReference>
<accession>A0ABT8S2W3</accession>
<proteinExistence type="predicted"/>
<reference evidence="5" key="1">
    <citation type="submission" date="2023-06" db="EMBL/GenBank/DDBJ databases">
        <authorList>
            <person name="Jiang Y."/>
            <person name="Liu Q."/>
        </authorList>
    </citation>
    <scope>NUCLEOTIDE SEQUENCE</scope>
    <source>
        <strain evidence="5">CGMCC 1.12090</strain>
    </source>
</reference>
<evidence type="ECO:0000259" key="3">
    <source>
        <dbReference type="Pfam" id="PF26107"/>
    </source>
</evidence>